<organism evidence="2 3">
    <name type="scientific">Araneus ventricosus</name>
    <name type="common">Orbweaver spider</name>
    <name type="synonym">Epeira ventricosa</name>
    <dbReference type="NCBI Taxonomy" id="182803"/>
    <lineage>
        <taxon>Eukaryota</taxon>
        <taxon>Metazoa</taxon>
        <taxon>Ecdysozoa</taxon>
        <taxon>Arthropoda</taxon>
        <taxon>Chelicerata</taxon>
        <taxon>Arachnida</taxon>
        <taxon>Araneae</taxon>
        <taxon>Araneomorphae</taxon>
        <taxon>Entelegynae</taxon>
        <taxon>Araneoidea</taxon>
        <taxon>Araneidae</taxon>
        <taxon>Araneus</taxon>
    </lineage>
</organism>
<proteinExistence type="predicted"/>
<dbReference type="GO" id="GO:0140359">
    <property type="term" value="F:ABC-type transporter activity"/>
    <property type="evidence" value="ECO:0007669"/>
    <property type="project" value="InterPro"/>
</dbReference>
<comment type="caution">
    <text evidence="2">The sequence shown here is derived from an EMBL/GenBank/DDBJ whole genome shotgun (WGS) entry which is preliminary data.</text>
</comment>
<dbReference type="EMBL" id="BGPR01081755">
    <property type="protein sequence ID" value="GBL84343.1"/>
    <property type="molecule type" value="Genomic_DNA"/>
</dbReference>
<gene>
    <name evidence="2" type="ORF">AVEN_137464_1</name>
</gene>
<keyword evidence="3" id="KW-1185">Reference proteome</keyword>
<dbReference type="InterPro" id="IPR026082">
    <property type="entry name" value="ABCA"/>
</dbReference>
<dbReference type="Gene3D" id="3.40.50.300">
    <property type="entry name" value="P-loop containing nucleotide triphosphate hydrolases"/>
    <property type="match status" value="1"/>
</dbReference>
<dbReference type="PANTHER" id="PTHR19229:SF250">
    <property type="entry name" value="ABC TRANSPORTER DOMAIN-CONTAINING PROTEIN-RELATED"/>
    <property type="match status" value="1"/>
</dbReference>
<evidence type="ECO:0000313" key="3">
    <source>
        <dbReference type="Proteomes" id="UP000499080"/>
    </source>
</evidence>
<dbReference type="Pfam" id="PF00005">
    <property type="entry name" value="ABC_tran"/>
    <property type="match status" value="1"/>
</dbReference>
<feature type="domain" description="ABC transporter" evidence="1">
    <location>
        <begin position="34"/>
        <end position="75"/>
    </location>
</feature>
<dbReference type="GO" id="GO:0016020">
    <property type="term" value="C:membrane"/>
    <property type="evidence" value="ECO:0007669"/>
    <property type="project" value="InterPro"/>
</dbReference>
<dbReference type="GO" id="GO:0005319">
    <property type="term" value="F:lipid transporter activity"/>
    <property type="evidence" value="ECO:0007669"/>
    <property type="project" value="TreeGrafter"/>
</dbReference>
<dbReference type="OrthoDB" id="66620at2759"/>
<dbReference type="InterPro" id="IPR027417">
    <property type="entry name" value="P-loop_NTPase"/>
</dbReference>
<sequence length="137" mass="15561">MREAESISSENLLRSNECLMVREVTKYFRRKCVLDNLMFSVSRGETFGLVGRKDAGKTTIMDIITGDLLMSRGQAERKIGFCPEISALLGFLTGEETLLLFANMRGIPQPQILNCVYHLSKLLDLDHVLKQMVKDYK</sequence>
<name>A0A4Y2AX80_ARAVE</name>
<dbReference type="InterPro" id="IPR003439">
    <property type="entry name" value="ABC_transporter-like_ATP-bd"/>
</dbReference>
<reference evidence="2 3" key="1">
    <citation type="journal article" date="2019" name="Sci. Rep.">
        <title>Orb-weaving spider Araneus ventricosus genome elucidates the spidroin gene catalogue.</title>
        <authorList>
            <person name="Kono N."/>
            <person name="Nakamura H."/>
            <person name="Ohtoshi R."/>
            <person name="Moran D.A.P."/>
            <person name="Shinohara A."/>
            <person name="Yoshida Y."/>
            <person name="Fujiwara M."/>
            <person name="Mori M."/>
            <person name="Tomita M."/>
            <person name="Arakawa K."/>
        </authorList>
    </citation>
    <scope>NUCLEOTIDE SEQUENCE [LARGE SCALE GENOMIC DNA]</scope>
</reference>
<evidence type="ECO:0000313" key="2">
    <source>
        <dbReference type="EMBL" id="GBL84343.1"/>
    </source>
</evidence>
<dbReference type="GO" id="GO:0005524">
    <property type="term" value="F:ATP binding"/>
    <property type="evidence" value="ECO:0007669"/>
    <property type="project" value="InterPro"/>
</dbReference>
<dbReference type="SUPFAM" id="SSF52540">
    <property type="entry name" value="P-loop containing nucleoside triphosphate hydrolases"/>
    <property type="match status" value="1"/>
</dbReference>
<dbReference type="PANTHER" id="PTHR19229">
    <property type="entry name" value="ATP-BINDING CASSETTE TRANSPORTER SUBFAMILY A ABCA"/>
    <property type="match status" value="1"/>
</dbReference>
<evidence type="ECO:0000259" key="1">
    <source>
        <dbReference type="Pfam" id="PF00005"/>
    </source>
</evidence>
<dbReference type="AlphaFoldDB" id="A0A4Y2AX80"/>
<protein>
    <recommendedName>
        <fullName evidence="1">ABC transporter domain-containing protein</fullName>
    </recommendedName>
</protein>
<accession>A0A4Y2AX80</accession>
<dbReference type="Proteomes" id="UP000499080">
    <property type="component" value="Unassembled WGS sequence"/>
</dbReference>
<dbReference type="GO" id="GO:0016887">
    <property type="term" value="F:ATP hydrolysis activity"/>
    <property type="evidence" value="ECO:0007669"/>
    <property type="project" value="InterPro"/>
</dbReference>